<name>A0A834HY01_RHYFE</name>
<proteinExistence type="predicted"/>
<organism evidence="1 2">
    <name type="scientific">Rhynchophorus ferrugineus</name>
    <name type="common">Red palm weevil</name>
    <name type="synonym">Curculio ferrugineus</name>
    <dbReference type="NCBI Taxonomy" id="354439"/>
    <lineage>
        <taxon>Eukaryota</taxon>
        <taxon>Metazoa</taxon>
        <taxon>Ecdysozoa</taxon>
        <taxon>Arthropoda</taxon>
        <taxon>Hexapoda</taxon>
        <taxon>Insecta</taxon>
        <taxon>Pterygota</taxon>
        <taxon>Neoptera</taxon>
        <taxon>Endopterygota</taxon>
        <taxon>Coleoptera</taxon>
        <taxon>Polyphaga</taxon>
        <taxon>Cucujiformia</taxon>
        <taxon>Curculionidae</taxon>
        <taxon>Dryophthorinae</taxon>
        <taxon>Rhynchophorus</taxon>
    </lineage>
</organism>
<keyword evidence="2" id="KW-1185">Reference proteome</keyword>
<reference evidence="1" key="1">
    <citation type="submission" date="2020-08" db="EMBL/GenBank/DDBJ databases">
        <title>Genome sequencing and assembly of the red palm weevil Rhynchophorus ferrugineus.</title>
        <authorList>
            <person name="Dias G.B."/>
            <person name="Bergman C.M."/>
            <person name="Manee M."/>
        </authorList>
    </citation>
    <scope>NUCLEOTIDE SEQUENCE</scope>
    <source>
        <strain evidence="1">AA-2017</strain>
        <tissue evidence="1">Whole larva</tissue>
    </source>
</reference>
<dbReference type="AlphaFoldDB" id="A0A834HY01"/>
<accession>A0A834HY01</accession>
<comment type="caution">
    <text evidence="1">The sequence shown here is derived from an EMBL/GenBank/DDBJ whole genome shotgun (WGS) entry which is preliminary data.</text>
</comment>
<evidence type="ECO:0000313" key="1">
    <source>
        <dbReference type="EMBL" id="KAF7268852.1"/>
    </source>
</evidence>
<sequence>MNSQDKYCIMIFDGMGLDLHLQYYVMDDCIGGSEDQETHSKAAIRDYVNLFMVQEFTEPFPLFKPKLPKPIALEEFTFVKMDLVKVSNDKGTLLVYKDLQLLKGTLTNNDKQFNNLEEDTLRMIGFKSKT</sequence>
<gene>
    <name evidence="1" type="ORF">GWI33_018050</name>
</gene>
<dbReference type="Proteomes" id="UP000625711">
    <property type="component" value="Unassembled WGS sequence"/>
</dbReference>
<evidence type="ECO:0000313" key="2">
    <source>
        <dbReference type="Proteomes" id="UP000625711"/>
    </source>
</evidence>
<dbReference type="EMBL" id="JAACXV010014298">
    <property type="protein sequence ID" value="KAF7268852.1"/>
    <property type="molecule type" value="Genomic_DNA"/>
</dbReference>
<protein>
    <submittedName>
        <fullName evidence="1">Uncharacterized protein</fullName>
    </submittedName>
</protein>